<dbReference type="RefSeq" id="WP_145809936.1">
    <property type="nucleotide sequence ID" value="NZ_VIVK01000001.1"/>
</dbReference>
<dbReference type="SUPFAM" id="SSF55961">
    <property type="entry name" value="Bet v1-like"/>
    <property type="match status" value="1"/>
</dbReference>
<sequence length="307" mass="34277">MPSLDISCDDLVVAEPAYVADRLGSDTLWREWWPDLVLTPSERRGLEGVRWAVTGAATGTAEWWLEQVRDGVVVHWYLRVDPARPLRPRALRRLQEEYVARYRANIWRFKDEIETGRAAGERRPGWEPAIVSGGGPGAPRPAVPPTRPAAGASEQPSRQRRGESMAEQTTSTIVVNATPKAIMAVIADFEAYPQWADSMRETEVLSTDEAGRPKQVRFKVDAGAISDEYTLDYVWSRNEVTWSLVQAKMVKGMDGAYVLREAGDGQTEVTYRLAVDVAIPMIGMLKRKAEKVIIDTALKGLKKRVES</sequence>
<dbReference type="EMBL" id="VIVK01000001">
    <property type="protein sequence ID" value="TWD83414.1"/>
    <property type="molecule type" value="Genomic_DNA"/>
</dbReference>
<feature type="region of interest" description="Disordered" evidence="1">
    <location>
        <begin position="118"/>
        <end position="172"/>
    </location>
</feature>
<dbReference type="OrthoDB" id="5243015at2"/>
<dbReference type="InterPro" id="IPR005031">
    <property type="entry name" value="COQ10_START"/>
</dbReference>
<dbReference type="PANTHER" id="PTHR39683:SF4">
    <property type="entry name" value="COENZYME Q-BINDING PROTEIN COQ10 START DOMAIN-CONTAINING PROTEIN"/>
    <property type="match status" value="1"/>
</dbReference>
<feature type="compositionally biased region" description="Pro residues" evidence="1">
    <location>
        <begin position="138"/>
        <end position="147"/>
    </location>
</feature>
<dbReference type="Gene3D" id="3.30.530.20">
    <property type="match status" value="1"/>
</dbReference>
<reference evidence="3 4" key="1">
    <citation type="submission" date="2019-06" db="EMBL/GenBank/DDBJ databases">
        <title>Sequencing the genomes of 1000 actinobacteria strains.</title>
        <authorList>
            <person name="Klenk H.-P."/>
        </authorList>
    </citation>
    <scope>NUCLEOTIDE SEQUENCE [LARGE SCALE GENOMIC DNA]</scope>
    <source>
        <strain evidence="3 4">DSM 24683</strain>
    </source>
</reference>
<name>A0A561BX02_9ACTN</name>
<organism evidence="3 4">
    <name type="scientific">Kribbella amoyensis</name>
    <dbReference type="NCBI Taxonomy" id="996641"/>
    <lineage>
        <taxon>Bacteria</taxon>
        <taxon>Bacillati</taxon>
        <taxon>Actinomycetota</taxon>
        <taxon>Actinomycetes</taxon>
        <taxon>Propionibacteriales</taxon>
        <taxon>Kribbellaceae</taxon>
        <taxon>Kribbella</taxon>
    </lineage>
</organism>
<dbReference type="AlphaFoldDB" id="A0A561BX02"/>
<accession>A0A561BX02</accession>
<keyword evidence="4" id="KW-1185">Reference proteome</keyword>
<gene>
    <name evidence="3" type="ORF">FB561_4576</name>
</gene>
<feature type="domain" description="Coenzyme Q-binding protein COQ10 START" evidence="2">
    <location>
        <begin position="175"/>
        <end position="301"/>
    </location>
</feature>
<evidence type="ECO:0000313" key="4">
    <source>
        <dbReference type="Proteomes" id="UP000318380"/>
    </source>
</evidence>
<evidence type="ECO:0000259" key="2">
    <source>
        <dbReference type="Pfam" id="PF03364"/>
    </source>
</evidence>
<proteinExistence type="predicted"/>
<dbReference type="PANTHER" id="PTHR39683">
    <property type="entry name" value="CONSERVED PROTEIN TB16.3"/>
    <property type="match status" value="1"/>
</dbReference>
<evidence type="ECO:0000256" key="1">
    <source>
        <dbReference type="SAM" id="MobiDB-lite"/>
    </source>
</evidence>
<dbReference type="InterPro" id="IPR023393">
    <property type="entry name" value="START-like_dom_sf"/>
</dbReference>
<evidence type="ECO:0000313" key="3">
    <source>
        <dbReference type="EMBL" id="TWD83414.1"/>
    </source>
</evidence>
<dbReference type="CDD" id="cd07819">
    <property type="entry name" value="SRPBCC_2"/>
    <property type="match status" value="1"/>
</dbReference>
<dbReference type="Pfam" id="PF03364">
    <property type="entry name" value="Polyketide_cyc"/>
    <property type="match status" value="1"/>
</dbReference>
<protein>
    <submittedName>
        <fullName evidence="3">Ribosome-associated toxin RatA of RatAB toxin-antitoxin module</fullName>
    </submittedName>
</protein>
<comment type="caution">
    <text evidence="3">The sequence shown here is derived from an EMBL/GenBank/DDBJ whole genome shotgun (WGS) entry which is preliminary data.</text>
</comment>
<dbReference type="Proteomes" id="UP000318380">
    <property type="component" value="Unassembled WGS sequence"/>
</dbReference>